<keyword evidence="2" id="KW-1185">Reference proteome</keyword>
<gene>
    <name evidence="1" type="ORF">A1O9_03875</name>
</gene>
<evidence type="ECO:0000313" key="1">
    <source>
        <dbReference type="EMBL" id="KEF59032.1"/>
    </source>
</evidence>
<dbReference type="VEuPathDB" id="FungiDB:A1O9_03875"/>
<accession>A0A072PGZ2</accession>
<name>A0A072PGZ2_9EURO</name>
<comment type="caution">
    <text evidence="1">The sequence shown here is derived from an EMBL/GenBank/DDBJ whole genome shotgun (WGS) entry which is preliminary data.</text>
</comment>
<dbReference type="RefSeq" id="XP_013261622.1">
    <property type="nucleotide sequence ID" value="XM_013406168.1"/>
</dbReference>
<evidence type="ECO:0000313" key="2">
    <source>
        <dbReference type="Proteomes" id="UP000027920"/>
    </source>
</evidence>
<dbReference type="GeneID" id="25278809"/>
<reference evidence="1 2" key="1">
    <citation type="submission" date="2013-03" db="EMBL/GenBank/DDBJ databases">
        <title>The Genome Sequence of Exophiala aquamarina CBS 119918.</title>
        <authorList>
            <consortium name="The Broad Institute Genomics Platform"/>
            <person name="Cuomo C."/>
            <person name="de Hoog S."/>
            <person name="Gorbushina A."/>
            <person name="Walker B."/>
            <person name="Young S.K."/>
            <person name="Zeng Q."/>
            <person name="Gargeya S."/>
            <person name="Fitzgerald M."/>
            <person name="Haas B."/>
            <person name="Abouelleil A."/>
            <person name="Allen A.W."/>
            <person name="Alvarado L."/>
            <person name="Arachchi H.M."/>
            <person name="Berlin A.M."/>
            <person name="Chapman S.B."/>
            <person name="Gainer-Dewar J."/>
            <person name="Goldberg J."/>
            <person name="Griggs A."/>
            <person name="Gujja S."/>
            <person name="Hansen M."/>
            <person name="Howarth C."/>
            <person name="Imamovic A."/>
            <person name="Ireland A."/>
            <person name="Larimer J."/>
            <person name="McCowan C."/>
            <person name="Murphy C."/>
            <person name="Pearson M."/>
            <person name="Poon T.W."/>
            <person name="Priest M."/>
            <person name="Roberts A."/>
            <person name="Saif S."/>
            <person name="Shea T."/>
            <person name="Sisk P."/>
            <person name="Sykes S."/>
            <person name="Wortman J."/>
            <person name="Nusbaum C."/>
            <person name="Birren B."/>
        </authorList>
    </citation>
    <scope>NUCLEOTIDE SEQUENCE [LARGE SCALE GENOMIC DNA]</scope>
    <source>
        <strain evidence="1 2">CBS 119918</strain>
    </source>
</reference>
<proteinExistence type="predicted"/>
<dbReference type="HOGENOM" id="CLU_566180_0_0_1"/>
<feature type="non-terminal residue" evidence="1">
    <location>
        <position position="477"/>
    </location>
</feature>
<dbReference type="EMBL" id="AMGV01000003">
    <property type="protein sequence ID" value="KEF59032.1"/>
    <property type="molecule type" value="Genomic_DNA"/>
</dbReference>
<organism evidence="1 2">
    <name type="scientific">Exophiala aquamarina CBS 119918</name>
    <dbReference type="NCBI Taxonomy" id="1182545"/>
    <lineage>
        <taxon>Eukaryota</taxon>
        <taxon>Fungi</taxon>
        <taxon>Dikarya</taxon>
        <taxon>Ascomycota</taxon>
        <taxon>Pezizomycotina</taxon>
        <taxon>Eurotiomycetes</taxon>
        <taxon>Chaetothyriomycetidae</taxon>
        <taxon>Chaetothyriales</taxon>
        <taxon>Herpotrichiellaceae</taxon>
        <taxon>Exophiala</taxon>
    </lineage>
</organism>
<dbReference type="AlphaFoldDB" id="A0A072PGZ2"/>
<dbReference type="OrthoDB" id="4136242at2759"/>
<dbReference type="Proteomes" id="UP000027920">
    <property type="component" value="Unassembled WGS sequence"/>
</dbReference>
<protein>
    <submittedName>
        <fullName evidence="1">Uncharacterized protein</fullName>
    </submittedName>
</protein>
<sequence>MESPPGSHLSVYLLPLLGVSPSEIGPVLAESPSNVKVILSRQLAGSSNRAQGWVNSQDHPVCHIQGESEFLQVVKTQGLMKTLFTLARIYDAGHVAICRHLASAKRKESHNADLLKQPCLDIDGLTLGIIDGAHTIDDNINVSPSDTRPGVLRATWAAVPAMTFSQLPLLGSLSDLLPGEQSDAKEYAGIGGGGGSDVISASVLGHLLRKSGKEMNLLISTRTWRTGSQGRAGTKMGVRREIFNHGGPAFLYGKPVPGTYRVTKQTFSEGRDLETVPISHHEDVFIVLDQGEESNDIPEDEKADLSLQYEAVLAERSRIDTVVIVDTGGDVFGGDFAGFTTPDQDVRAQRAAISLSHDYRNLVTAVLAPGVDAPIDAEEKAERAGGRRYHPTPEEQALLLNLLAHEYQMDGSNPGRFGKTTLCLQAALRGERGWASLNLPSHVVNTWENPWSSFAFIRECMTDIILMPLTSLLPLID</sequence>